<comment type="subunit">
    <text evidence="9">Component of the Mediator complex.</text>
</comment>
<feature type="compositionally biased region" description="Low complexity" evidence="10">
    <location>
        <begin position="313"/>
        <end position="324"/>
    </location>
</feature>
<feature type="compositionally biased region" description="Polar residues" evidence="10">
    <location>
        <begin position="746"/>
        <end position="760"/>
    </location>
</feature>
<dbReference type="GO" id="GO:0016592">
    <property type="term" value="C:mediator complex"/>
    <property type="evidence" value="ECO:0007669"/>
    <property type="project" value="InterPro"/>
</dbReference>
<evidence type="ECO:0000259" key="11">
    <source>
        <dbReference type="Pfam" id="PF06333"/>
    </source>
</evidence>
<evidence type="ECO:0000256" key="2">
    <source>
        <dbReference type="ARBA" id="ARBA00009354"/>
    </source>
</evidence>
<feature type="domain" description="Mediator complex subunit Med13 N-terminal" evidence="12">
    <location>
        <begin position="7"/>
        <end position="237"/>
    </location>
</feature>
<feature type="region of interest" description="Disordered" evidence="10">
    <location>
        <begin position="313"/>
        <end position="351"/>
    </location>
</feature>
<dbReference type="Pfam" id="PF11597">
    <property type="entry name" value="Med13_N"/>
    <property type="match status" value="1"/>
</dbReference>
<evidence type="ECO:0000256" key="7">
    <source>
        <dbReference type="ARBA" id="ARBA00023163"/>
    </source>
</evidence>
<dbReference type="GO" id="GO:0045944">
    <property type="term" value="P:positive regulation of transcription by RNA polymerase II"/>
    <property type="evidence" value="ECO:0007669"/>
    <property type="project" value="TreeGrafter"/>
</dbReference>
<comment type="function">
    <text evidence="9">Component of the Mediator complex, a coactivator involved in regulated transcription of nearly all RNA polymerase II-dependent genes. Mediator functions as a bridge to convey information from gene-specific regulatory proteins to the basal RNA polymerase II transcription machinery. Mediator is recruited to promoters by direct interactions with regulatory proteins and serves as a scaffold for the assembly of a functional preinitiation complex with RNA polymerase II and the general transcription factors.</text>
</comment>
<keyword evidence="5 9" id="KW-0805">Transcription regulation</keyword>
<evidence type="ECO:0000313" key="14">
    <source>
        <dbReference type="Proteomes" id="UP000887566"/>
    </source>
</evidence>
<feature type="domain" description="Mediator complex subunit Med13 C-terminal" evidence="11">
    <location>
        <begin position="1717"/>
        <end position="2097"/>
    </location>
</feature>
<dbReference type="InterPro" id="IPR041285">
    <property type="entry name" value="MID_MedPIWI"/>
</dbReference>
<keyword evidence="8 9" id="KW-0539">Nucleus</keyword>
<sequence length="2108" mass="229887">MSTNGASLEDCHTNVFVLTELNGLKWKKFTCGQGSARGCTEIGEDAVLRAYGRCLSDNMLCAWRRVPGGGHGYPGNLGHKIELRLDAEKELWVFWYAEEPDNLESFTKTLNSPEEARGSYAQSGIEYETRTLLFKALHNLVERRLLSKGFIRLGKWFTHPHDTPTSEAEQANKSDVVAFNFSFFVHGENSVCVSVNTQRQPAVFHLSKRHLTSEQKQNVILAPWSLKAQLISNPESSPSAGDRYWTEWSQFYPVLGADDNTENLGYVDPVEKERQERAKAAALPKMVLVEVAGVRMYYPTCYVAVVSSEDSSLLSQQNQQQQQSTGPHASPSKDGKGTAKRRAEETTSDGEILGLMHGRVVSGARVLQRAVEEINLMRRTPNGQSPAGDTTPAEPADDQLLRWNVIDCCKKDVCPCRLPTGLVASKAAHKFGVAGQGPSKQAKLSRGGAFHRRSPLTIRSEPSTPPILGGDDFSHESVRTPASARPGSVKPPLSATMSGGQPHSVSYAPLSVSSQSAASFPAPSYQNISPVAPSRTQSPMVDDGVARTFLTDARLPPVNAAPRKPSIVPPRALKRPKLDELDLFQLGLNVKEQLAHNMLLGQNYDARPPWCDAPDEDDDEDEVNIVAELVQAPVASSSLPGLIEIRAEANPVVRGEPTTILEQMLQADDDDPVVTKAAAVGDQKPTFTAANDLQPSVAMPDNFLDTSPTVSHGVLSSSSALSPPASNERVEQQPTTMPAPAVPSAMITSSTQPQFRTTGPPSVGAEYNRIYPTPPSIEAFHPQQFSPQNLHLQQIAAETVPIGSPADYSTESTTRSTTIKPLVIVARPQTAIYLTSSKFFGTTCLKSRASSITAANMSALKYNPSPQTKMSTDATPSSGHPTMSQTSHLIQQQQQSSVSIFPSQSQQQQQQQQMLYGRQTGHFGGNFSQQQQQPPPLHQGHFGANQPPQQSHLGGMAHYNNQAPTISNHLNNASPQPFGGISAPIIQRHPSFPSQGSPYGVQPMSANPRTPGSSQPPQLVDIQSPLSNASSYVRGVNSVEAAPNGSCSVGPGARMPEAHGLVVALLMSDTIIDLHYDASFDSCPICSCNSNIRGAELGIYLTPPDCPPNPHGGFSVGQSQQPRCNCGFRAVRHRFLSMQAGLFNEDQWEATGVCAQPSLRRPLVNASVAADRKIIDLVRQQTLIRDLAPLIASPIMLATQCALATKEMRLGLDITQPFDYTMSVPETTELNGMCNSAMEAACMAMDCTTPSRNDYSRGGAYKSPTYLHDWGLQRASAIAEPNDAEWLAVLNELLPVLQELSHLPANVVQGPLTWRALDRKLGKATIDDECRPEPVPQILVSMERDPLAVSPQTLRLWERLMLEPYDQPKDIVYVGVVPDNAVVVERAKIFFSELSKTYENCRYGRHLKFSKGNGDGLIRVGSKNVRQDDRVDEWFTTVDGQMENKALVAKLRAYANLCENSLGPLLENENVFDRQVFKDVLIRENQQPLRSNESMPPPPTPGSTADASVDGASASTSTEGQCVDPEVNTDLPHVVVVYLVNPFMFGADTHDEQTIRYCTLALLKAFLGLLKRVDKKRRPFVQLEIVQLQTVFDCTATINDEVKDDRGAIVPFDAGVAERRFSQRLSATDTLKSLALSVFSQTRQLLPDCITTLQAKSMTGFGPAAATREIITKMDVQPSPSVYKIYCTPCVLAPNSWQKPTGGKDGAGGALMLGAPTKEESVLFISYCLMEQRWLAATATDHQGHMLENCLINLDYVAQQQGNVKFKAGSLIRDALDRLWQFIMGALSMGCRNWRLVIGRVGRLGHGELKAWAQMLGRPNLKRYSQTLKEHCSQCQLMPGFHETPSLLSACLISTEPEPSVRVFSSSVIHDDRLQGAKPSKQRPLRTPEDASCTHILVYPTSACLSLSEHGPGQPGQASGLEGEDDFGLLEIGPDDDFQDILGDANDIFNDMPSSAALTSAGPNVARGTSVFFSSADQTDTVQIDNQPLATGFYISTAPTGGLPDWFWSSCPAAKRRSPVHLKSSLHLHTPHVQQNDELTFGGSSKASSSQQHPLDSTRTDDALKYVLETYNSLSWLNVDLVTGERRSCLPVHIQALLRLYNSVQRLL</sequence>
<feature type="compositionally biased region" description="Low complexity" evidence="10">
    <location>
        <begin position="884"/>
        <end position="913"/>
    </location>
</feature>
<name>A0A914ULF5_9BILA</name>
<evidence type="ECO:0000256" key="4">
    <source>
        <dbReference type="ARBA" id="ARBA00022491"/>
    </source>
</evidence>
<keyword evidence="4 9" id="KW-0678">Repressor</keyword>
<dbReference type="InterPro" id="IPR009401">
    <property type="entry name" value="Med13_C"/>
</dbReference>
<keyword evidence="14" id="KW-1185">Reference proteome</keyword>
<keyword evidence="7 9" id="KW-0804">Transcription</keyword>
<keyword evidence="6 9" id="KW-0010">Activator</keyword>
<feature type="compositionally biased region" description="Polar residues" evidence="10">
    <location>
        <begin position="864"/>
        <end position="883"/>
    </location>
</feature>
<evidence type="ECO:0000256" key="10">
    <source>
        <dbReference type="SAM" id="MobiDB-lite"/>
    </source>
</evidence>
<dbReference type="Pfam" id="PF06333">
    <property type="entry name" value="Med13_C"/>
    <property type="match status" value="1"/>
</dbReference>
<feature type="region of interest" description="Disordered" evidence="10">
    <location>
        <begin position="708"/>
        <end position="762"/>
    </location>
</feature>
<feature type="compositionally biased region" description="Polar residues" evidence="10">
    <location>
        <begin position="959"/>
        <end position="975"/>
    </location>
</feature>
<feature type="region of interest" description="Disordered" evidence="10">
    <location>
        <begin position="863"/>
        <end position="1017"/>
    </location>
</feature>
<dbReference type="InterPro" id="IPR021643">
    <property type="entry name" value="Mediator_Med13_N"/>
</dbReference>
<comment type="similarity">
    <text evidence="2 9">Belongs to the Mediator complex subunit 13 family.</text>
</comment>
<dbReference type="PANTHER" id="PTHR48249:SF3">
    <property type="entry name" value="MEDIATOR OF RNA POLYMERASE II TRANSCRIPTION SUBUNIT 13"/>
    <property type="match status" value="1"/>
</dbReference>
<evidence type="ECO:0000256" key="1">
    <source>
        <dbReference type="ARBA" id="ARBA00004123"/>
    </source>
</evidence>
<dbReference type="Proteomes" id="UP000887566">
    <property type="component" value="Unplaced"/>
</dbReference>
<dbReference type="PANTHER" id="PTHR48249">
    <property type="entry name" value="MEDIATOR OF RNA POLYMERASE II TRANSCRIPTION SUBUNIT 13"/>
    <property type="match status" value="1"/>
</dbReference>
<organism evidence="14 15">
    <name type="scientific">Plectus sambesii</name>
    <dbReference type="NCBI Taxonomy" id="2011161"/>
    <lineage>
        <taxon>Eukaryota</taxon>
        <taxon>Metazoa</taxon>
        <taxon>Ecdysozoa</taxon>
        <taxon>Nematoda</taxon>
        <taxon>Chromadorea</taxon>
        <taxon>Plectida</taxon>
        <taxon>Plectina</taxon>
        <taxon>Plectoidea</taxon>
        <taxon>Plectidae</taxon>
        <taxon>Plectus</taxon>
    </lineage>
</organism>
<protein>
    <recommendedName>
        <fullName evidence="3 9">Mediator of RNA polymerase II transcription subunit 13</fullName>
    </recommendedName>
</protein>
<comment type="subcellular location">
    <subcellularLocation>
        <location evidence="1 9">Nucleus</location>
    </subcellularLocation>
</comment>
<feature type="compositionally biased region" description="Polar residues" evidence="10">
    <location>
        <begin position="1004"/>
        <end position="1017"/>
    </location>
</feature>
<feature type="compositionally biased region" description="Low complexity" evidence="10">
    <location>
        <begin position="925"/>
        <end position="943"/>
    </location>
</feature>
<evidence type="ECO:0000256" key="9">
    <source>
        <dbReference type="RuleBase" id="RU364134"/>
    </source>
</evidence>
<feature type="domain" description="MID" evidence="13">
    <location>
        <begin position="1369"/>
        <end position="1596"/>
    </location>
</feature>
<evidence type="ECO:0000256" key="5">
    <source>
        <dbReference type="ARBA" id="ARBA00023015"/>
    </source>
</evidence>
<evidence type="ECO:0000313" key="15">
    <source>
        <dbReference type="WBParaSite" id="PSAMB.scaffold1076size36316.g10801.t1"/>
    </source>
</evidence>
<proteinExistence type="inferred from homology"/>
<feature type="compositionally biased region" description="Low complexity" evidence="10">
    <location>
        <begin position="715"/>
        <end position="726"/>
    </location>
</feature>
<accession>A0A914ULF5</accession>
<dbReference type="WBParaSite" id="PSAMB.scaffold1076size36316.g10801.t1">
    <property type="protein sequence ID" value="PSAMB.scaffold1076size36316.g10801.t1"/>
    <property type="gene ID" value="PSAMB.scaffold1076size36316.g10801"/>
</dbReference>
<feature type="compositionally biased region" description="Basic and acidic residues" evidence="10">
    <location>
        <begin position="331"/>
        <end position="345"/>
    </location>
</feature>
<feature type="compositionally biased region" description="Polar residues" evidence="10">
    <location>
        <begin position="2037"/>
        <end position="2055"/>
    </location>
</feature>
<dbReference type="InterPro" id="IPR051139">
    <property type="entry name" value="Mediator_complx_sub13"/>
</dbReference>
<feature type="region of interest" description="Disordered" evidence="10">
    <location>
        <begin position="434"/>
        <end position="502"/>
    </location>
</feature>
<evidence type="ECO:0000259" key="12">
    <source>
        <dbReference type="Pfam" id="PF11597"/>
    </source>
</evidence>
<evidence type="ECO:0000259" key="13">
    <source>
        <dbReference type="Pfam" id="PF18296"/>
    </source>
</evidence>
<feature type="region of interest" description="Disordered" evidence="10">
    <location>
        <begin position="2037"/>
        <end position="2057"/>
    </location>
</feature>
<feature type="region of interest" description="Disordered" evidence="10">
    <location>
        <begin position="1487"/>
        <end position="1525"/>
    </location>
</feature>
<evidence type="ECO:0000256" key="8">
    <source>
        <dbReference type="ARBA" id="ARBA00023242"/>
    </source>
</evidence>
<evidence type="ECO:0000256" key="3">
    <source>
        <dbReference type="ARBA" id="ARBA00019618"/>
    </source>
</evidence>
<evidence type="ECO:0000256" key="6">
    <source>
        <dbReference type="ARBA" id="ARBA00023159"/>
    </source>
</evidence>
<dbReference type="GO" id="GO:0003713">
    <property type="term" value="F:transcription coactivator activity"/>
    <property type="evidence" value="ECO:0007669"/>
    <property type="project" value="TreeGrafter"/>
</dbReference>
<reference evidence="15" key="1">
    <citation type="submission" date="2022-11" db="UniProtKB">
        <authorList>
            <consortium name="WormBaseParasite"/>
        </authorList>
    </citation>
    <scope>IDENTIFICATION</scope>
</reference>
<dbReference type="Pfam" id="PF18296">
    <property type="entry name" value="MID_MedPIWI"/>
    <property type="match status" value="1"/>
</dbReference>